<accession>A0A1J5PLA7</accession>
<gene>
    <name evidence="2" type="ORF">GALL_498400</name>
</gene>
<sequence length="162" mass="18428">MLAFQRGGRVPELSGQSRRLRAFRSQAGLQRVDLRPQRGEMLGNRRLFRRRLRRDAVDQRPPQAGKARLLLGNAALRIAHLAKHLLQIEQIEPDRQSEIQREQEQQGRARSPGSGQQRALPVRRQCDGDQAAAPAQGHQPEQEQSALWSEFHATALPWLKSI</sequence>
<dbReference type="EMBL" id="MLJW01005230">
    <property type="protein sequence ID" value="OIQ68567.1"/>
    <property type="molecule type" value="Genomic_DNA"/>
</dbReference>
<dbReference type="AlphaFoldDB" id="A0A1J5PLA7"/>
<proteinExistence type="predicted"/>
<name>A0A1J5PLA7_9ZZZZ</name>
<organism evidence="2">
    <name type="scientific">mine drainage metagenome</name>
    <dbReference type="NCBI Taxonomy" id="410659"/>
    <lineage>
        <taxon>unclassified sequences</taxon>
        <taxon>metagenomes</taxon>
        <taxon>ecological metagenomes</taxon>
    </lineage>
</organism>
<reference evidence="2" key="1">
    <citation type="submission" date="2016-10" db="EMBL/GenBank/DDBJ databases">
        <title>Sequence of Gallionella enrichment culture.</title>
        <authorList>
            <person name="Poehlein A."/>
            <person name="Muehling M."/>
            <person name="Daniel R."/>
        </authorList>
    </citation>
    <scope>NUCLEOTIDE SEQUENCE</scope>
</reference>
<feature type="compositionally biased region" description="Basic and acidic residues" evidence="1">
    <location>
        <begin position="94"/>
        <end position="107"/>
    </location>
</feature>
<evidence type="ECO:0000256" key="1">
    <source>
        <dbReference type="SAM" id="MobiDB-lite"/>
    </source>
</evidence>
<protein>
    <submittedName>
        <fullName evidence="2">Uncharacterized protein</fullName>
    </submittedName>
</protein>
<feature type="region of interest" description="Disordered" evidence="1">
    <location>
        <begin position="94"/>
        <end position="147"/>
    </location>
</feature>
<comment type="caution">
    <text evidence="2">The sequence shown here is derived from an EMBL/GenBank/DDBJ whole genome shotgun (WGS) entry which is preliminary data.</text>
</comment>
<evidence type="ECO:0000313" key="2">
    <source>
        <dbReference type="EMBL" id="OIQ68567.1"/>
    </source>
</evidence>